<comment type="cofactor">
    <cofactor evidence="7">
        <name>Mg(2+)</name>
        <dbReference type="ChEBI" id="CHEBI:18420"/>
    </cofactor>
    <text evidence="7">Binds 1 Mg(2+) ion per subunit.</text>
</comment>
<evidence type="ECO:0000256" key="6">
    <source>
        <dbReference type="ARBA" id="ARBA00023080"/>
    </source>
</evidence>
<keyword evidence="3 7" id="KW-0547">Nucleotide-binding</keyword>
<feature type="binding site" evidence="7">
    <location>
        <begin position="181"/>
        <end position="182"/>
    </location>
    <ligand>
        <name>substrate</name>
    </ligand>
</feature>
<feature type="active site" description="Proton acceptor" evidence="7">
    <location>
        <position position="70"/>
    </location>
</feature>
<dbReference type="EC" id="3.6.1.66" evidence="7"/>
<organism evidence="9 10">
    <name type="scientific">Metabacillus fastidiosus</name>
    <dbReference type="NCBI Taxonomy" id="1458"/>
    <lineage>
        <taxon>Bacteria</taxon>
        <taxon>Bacillati</taxon>
        <taxon>Bacillota</taxon>
        <taxon>Bacilli</taxon>
        <taxon>Bacillales</taxon>
        <taxon>Bacillaceae</taxon>
        <taxon>Metabacillus</taxon>
    </lineage>
</organism>
<evidence type="ECO:0000256" key="4">
    <source>
        <dbReference type="ARBA" id="ARBA00022801"/>
    </source>
</evidence>
<sequence>MTDIIIATKNSGKAKEFQHILKPLGYNVHCLLDFPDGEDVEETGQTFIENAILKAEAIAKQYGKLTIADDSGLVIDYLNGAPGIFSARYAGLEKNDLANINKVLNELANVPKDERAARFICALAIAGPARETITVEGTCEGYIADEMIGTSGFGYDPIFVVKDLDVTMAQLSPEQKNKISHRANAMKKLESILNS</sequence>
<proteinExistence type="inferred from homology"/>
<comment type="catalytic activity">
    <reaction evidence="7">
        <text>dITP + H2O = dIMP + diphosphate + H(+)</text>
        <dbReference type="Rhea" id="RHEA:28342"/>
        <dbReference type="ChEBI" id="CHEBI:15377"/>
        <dbReference type="ChEBI" id="CHEBI:15378"/>
        <dbReference type="ChEBI" id="CHEBI:33019"/>
        <dbReference type="ChEBI" id="CHEBI:61194"/>
        <dbReference type="ChEBI" id="CHEBI:61382"/>
        <dbReference type="EC" id="3.6.1.66"/>
    </reaction>
</comment>
<dbReference type="InterPro" id="IPR002637">
    <property type="entry name" value="RdgB/HAM1"/>
</dbReference>
<keyword evidence="4 7" id="KW-0378">Hydrolase</keyword>
<dbReference type="PANTHER" id="PTHR11067:SF9">
    <property type="entry name" value="INOSINE TRIPHOSPHATE PYROPHOSPHATASE"/>
    <property type="match status" value="1"/>
</dbReference>
<gene>
    <name evidence="9" type="ORF">P9271_07260</name>
</gene>
<dbReference type="InterPro" id="IPR029001">
    <property type="entry name" value="ITPase-like_fam"/>
</dbReference>
<evidence type="ECO:0000313" key="10">
    <source>
        <dbReference type="Proteomes" id="UP001342826"/>
    </source>
</evidence>
<dbReference type="GO" id="GO:0036220">
    <property type="term" value="F:ITP diphosphatase activity"/>
    <property type="evidence" value="ECO:0007669"/>
    <property type="project" value="UniProtKB-EC"/>
</dbReference>
<dbReference type="Pfam" id="PF01725">
    <property type="entry name" value="Ham1p_like"/>
    <property type="match status" value="1"/>
</dbReference>
<accession>A0ABU6NVR0</accession>
<keyword evidence="2 7" id="KW-0479">Metal-binding</keyword>
<keyword evidence="6 7" id="KW-0546">Nucleotide metabolism</keyword>
<evidence type="ECO:0000256" key="3">
    <source>
        <dbReference type="ARBA" id="ARBA00022741"/>
    </source>
</evidence>
<keyword evidence="10" id="KW-1185">Reference proteome</keyword>
<comment type="function">
    <text evidence="7">Pyrophosphatase that catalyzes the hydrolysis of nucleoside triphosphates to their monophosphate derivatives, with a high preference for the non-canonical purine nucleotides XTP (xanthosine triphosphate), dITP (deoxyinosine triphosphate) and ITP. Seems to function as a house-cleaning enzyme that removes non-canonical purine nucleotides from the nucleotide pool, thus preventing their incorporation into DNA/RNA and avoiding chromosomal lesions.</text>
</comment>
<evidence type="ECO:0000256" key="2">
    <source>
        <dbReference type="ARBA" id="ARBA00022723"/>
    </source>
</evidence>
<feature type="binding site" evidence="7">
    <location>
        <begin position="153"/>
        <end position="156"/>
    </location>
    <ligand>
        <name>substrate</name>
    </ligand>
</feature>
<dbReference type="HAMAP" id="MF_01405">
    <property type="entry name" value="Non_canon_purine_NTPase"/>
    <property type="match status" value="1"/>
</dbReference>
<dbReference type="NCBIfam" id="TIGR00042">
    <property type="entry name" value="RdgB/HAM1 family non-canonical purine NTP pyrophosphatase"/>
    <property type="match status" value="1"/>
</dbReference>
<evidence type="ECO:0000256" key="8">
    <source>
        <dbReference type="RuleBase" id="RU003781"/>
    </source>
</evidence>
<dbReference type="Proteomes" id="UP001342826">
    <property type="component" value="Unassembled WGS sequence"/>
</dbReference>
<feature type="binding site" evidence="7">
    <location>
        <position position="41"/>
    </location>
    <ligand>
        <name>Mg(2+)</name>
        <dbReference type="ChEBI" id="CHEBI:18420"/>
    </ligand>
</feature>
<evidence type="ECO:0000313" key="9">
    <source>
        <dbReference type="EMBL" id="MED4401131.1"/>
    </source>
</evidence>
<dbReference type="NCBIfam" id="NF011397">
    <property type="entry name" value="PRK14822.1"/>
    <property type="match status" value="1"/>
</dbReference>
<name>A0ABU6NVR0_9BACI</name>
<dbReference type="CDD" id="cd00515">
    <property type="entry name" value="HAM1"/>
    <property type="match status" value="1"/>
</dbReference>
<comment type="catalytic activity">
    <reaction evidence="7">
        <text>XTP + H2O = XMP + diphosphate + H(+)</text>
        <dbReference type="Rhea" id="RHEA:28610"/>
        <dbReference type="ChEBI" id="CHEBI:15377"/>
        <dbReference type="ChEBI" id="CHEBI:15378"/>
        <dbReference type="ChEBI" id="CHEBI:33019"/>
        <dbReference type="ChEBI" id="CHEBI:57464"/>
        <dbReference type="ChEBI" id="CHEBI:61314"/>
        <dbReference type="EC" id="3.6.1.66"/>
    </reaction>
</comment>
<keyword evidence="5 7" id="KW-0460">Magnesium</keyword>
<reference evidence="9 10" key="1">
    <citation type="submission" date="2023-03" db="EMBL/GenBank/DDBJ databases">
        <title>Bacillus Genome Sequencing.</title>
        <authorList>
            <person name="Dunlap C."/>
        </authorList>
    </citation>
    <scope>NUCLEOTIDE SEQUENCE [LARGE SCALE GENOMIC DNA]</scope>
    <source>
        <strain evidence="9 10">NRS-1717</strain>
    </source>
</reference>
<dbReference type="RefSeq" id="WP_328015052.1">
    <property type="nucleotide sequence ID" value="NZ_JARTFS010000005.1"/>
</dbReference>
<feature type="binding site" evidence="7">
    <location>
        <position position="71"/>
    </location>
    <ligand>
        <name>substrate</name>
    </ligand>
</feature>
<dbReference type="InterPro" id="IPR020922">
    <property type="entry name" value="dITP/XTP_pyrophosphatase"/>
</dbReference>
<protein>
    <recommendedName>
        <fullName evidence="7">dITP/XTP pyrophosphatase</fullName>
        <ecNumber evidence="7">3.6.1.66</ecNumber>
    </recommendedName>
    <alternativeName>
        <fullName evidence="7">Non-canonical purine NTP pyrophosphatase</fullName>
    </alternativeName>
    <alternativeName>
        <fullName evidence="7">Non-standard purine NTP pyrophosphatase</fullName>
    </alternativeName>
    <alternativeName>
        <fullName evidence="7">Nucleoside-triphosphate diphosphatase</fullName>
    </alternativeName>
    <alternativeName>
        <fullName evidence="7">Nucleoside-triphosphate pyrophosphatase</fullName>
        <shortName evidence="7">NTPase</shortName>
    </alternativeName>
</protein>
<comment type="caution">
    <text evidence="9">The sequence shown here is derived from an EMBL/GenBank/DDBJ whole genome shotgun (WGS) entry which is preliminary data.</text>
</comment>
<evidence type="ECO:0000256" key="5">
    <source>
        <dbReference type="ARBA" id="ARBA00022842"/>
    </source>
</evidence>
<dbReference type="PANTHER" id="PTHR11067">
    <property type="entry name" value="INOSINE TRIPHOSPHATE PYROPHOSPHATASE/HAM1 PROTEIN"/>
    <property type="match status" value="1"/>
</dbReference>
<comment type="catalytic activity">
    <reaction evidence="7">
        <text>ITP + H2O = IMP + diphosphate + H(+)</text>
        <dbReference type="Rhea" id="RHEA:29399"/>
        <dbReference type="ChEBI" id="CHEBI:15377"/>
        <dbReference type="ChEBI" id="CHEBI:15378"/>
        <dbReference type="ChEBI" id="CHEBI:33019"/>
        <dbReference type="ChEBI" id="CHEBI:58053"/>
        <dbReference type="ChEBI" id="CHEBI:61402"/>
        <dbReference type="EC" id="3.6.1.66"/>
    </reaction>
</comment>
<feature type="binding site" evidence="7">
    <location>
        <position position="70"/>
    </location>
    <ligand>
        <name>Mg(2+)</name>
        <dbReference type="ChEBI" id="CHEBI:18420"/>
    </ligand>
</feature>
<comment type="subunit">
    <text evidence="7">Homodimer.</text>
</comment>
<comment type="similarity">
    <text evidence="1 7 8">Belongs to the HAM1 NTPase family.</text>
</comment>
<feature type="binding site" evidence="7">
    <location>
        <begin position="8"/>
        <end position="13"/>
    </location>
    <ligand>
        <name>substrate</name>
    </ligand>
</feature>
<evidence type="ECO:0000256" key="1">
    <source>
        <dbReference type="ARBA" id="ARBA00008023"/>
    </source>
</evidence>
<dbReference type="Gene3D" id="3.90.950.10">
    <property type="match status" value="1"/>
</dbReference>
<feature type="binding site" evidence="7">
    <location>
        <position position="176"/>
    </location>
    <ligand>
        <name>substrate</name>
    </ligand>
</feature>
<evidence type="ECO:0000256" key="7">
    <source>
        <dbReference type="HAMAP-Rule" id="MF_01405"/>
    </source>
</evidence>
<dbReference type="EMBL" id="JARTFS010000005">
    <property type="protein sequence ID" value="MED4401131.1"/>
    <property type="molecule type" value="Genomic_DNA"/>
</dbReference>
<dbReference type="SUPFAM" id="SSF52972">
    <property type="entry name" value="ITPase-like"/>
    <property type="match status" value="1"/>
</dbReference>